<dbReference type="InterPro" id="IPR044859">
    <property type="entry name" value="Allene_oxi_cyc_Dirigent"/>
</dbReference>
<comment type="subcellular location">
    <subcellularLocation>
        <location evidence="4">Secreted</location>
        <location evidence="4">Extracellular space</location>
        <location evidence="4">Apoplast</location>
    </subcellularLocation>
</comment>
<accession>G7JNW9</accession>
<comment type="subunit">
    <text evidence="2 4">Homodimer.</text>
</comment>
<dbReference type="AlphaFoldDB" id="G7JNW9"/>
<dbReference type="EMBL" id="PSQE01000004">
    <property type="protein sequence ID" value="RHN64370.1"/>
    <property type="molecule type" value="Genomic_DNA"/>
</dbReference>
<gene>
    <name evidence="8" type="primary">11409049</name>
    <name evidence="6" type="ordered locus">MTR_4g122130</name>
    <name evidence="7" type="ORF">MtrunA17_Chr4g0068391</name>
</gene>
<reference evidence="6 9" key="1">
    <citation type="journal article" date="2011" name="Nature">
        <title>The Medicago genome provides insight into the evolution of rhizobial symbioses.</title>
        <authorList>
            <person name="Young N.D."/>
            <person name="Debelle F."/>
            <person name="Oldroyd G.E."/>
            <person name="Geurts R."/>
            <person name="Cannon S.B."/>
            <person name="Udvardi M.K."/>
            <person name="Benedito V.A."/>
            <person name="Mayer K.F."/>
            <person name="Gouzy J."/>
            <person name="Schoof H."/>
            <person name="Van de Peer Y."/>
            <person name="Proost S."/>
            <person name="Cook D.R."/>
            <person name="Meyers B.C."/>
            <person name="Spannagl M."/>
            <person name="Cheung F."/>
            <person name="De Mita S."/>
            <person name="Krishnakumar V."/>
            <person name="Gundlach H."/>
            <person name="Zhou S."/>
            <person name="Mudge J."/>
            <person name="Bharti A.K."/>
            <person name="Murray J.D."/>
            <person name="Naoumkina M.A."/>
            <person name="Rosen B."/>
            <person name="Silverstein K.A."/>
            <person name="Tang H."/>
            <person name="Rombauts S."/>
            <person name="Zhao P.X."/>
            <person name="Zhou P."/>
            <person name="Barbe V."/>
            <person name="Bardou P."/>
            <person name="Bechner M."/>
            <person name="Bellec A."/>
            <person name="Berger A."/>
            <person name="Berges H."/>
            <person name="Bidwell S."/>
            <person name="Bisseling T."/>
            <person name="Choisne N."/>
            <person name="Couloux A."/>
            <person name="Denny R."/>
            <person name="Deshpande S."/>
            <person name="Dai X."/>
            <person name="Doyle J.J."/>
            <person name="Dudez A.M."/>
            <person name="Farmer A.D."/>
            <person name="Fouteau S."/>
            <person name="Franken C."/>
            <person name="Gibelin C."/>
            <person name="Gish J."/>
            <person name="Goldstein S."/>
            <person name="Gonzalez A.J."/>
            <person name="Green P.J."/>
            <person name="Hallab A."/>
            <person name="Hartog M."/>
            <person name="Hua A."/>
            <person name="Humphray S.J."/>
            <person name="Jeong D.H."/>
            <person name="Jing Y."/>
            <person name="Jocker A."/>
            <person name="Kenton S.M."/>
            <person name="Kim D.J."/>
            <person name="Klee K."/>
            <person name="Lai H."/>
            <person name="Lang C."/>
            <person name="Lin S."/>
            <person name="Macmil S.L."/>
            <person name="Magdelenat G."/>
            <person name="Matthews L."/>
            <person name="McCorrison J."/>
            <person name="Monaghan E.L."/>
            <person name="Mun J.H."/>
            <person name="Najar F.Z."/>
            <person name="Nicholson C."/>
            <person name="Noirot C."/>
            <person name="O'Bleness M."/>
            <person name="Paule C.R."/>
            <person name="Poulain J."/>
            <person name="Prion F."/>
            <person name="Qin B."/>
            <person name="Qu C."/>
            <person name="Retzel E.F."/>
            <person name="Riddle C."/>
            <person name="Sallet E."/>
            <person name="Samain S."/>
            <person name="Samson N."/>
            <person name="Sanders I."/>
            <person name="Saurat O."/>
            <person name="Scarpelli C."/>
            <person name="Schiex T."/>
            <person name="Segurens B."/>
            <person name="Severin A.J."/>
            <person name="Sherrier D.J."/>
            <person name="Shi R."/>
            <person name="Sims S."/>
            <person name="Singer S.R."/>
            <person name="Sinharoy S."/>
            <person name="Sterck L."/>
            <person name="Viollet A."/>
            <person name="Wang B.B."/>
            <person name="Wang K."/>
            <person name="Wang M."/>
            <person name="Wang X."/>
            <person name="Warfsmann J."/>
            <person name="Weissenbach J."/>
            <person name="White D.D."/>
            <person name="White J.D."/>
            <person name="Wiley G.B."/>
            <person name="Wincker P."/>
            <person name="Xing Y."/>
            <person name="Yang L."/>
            <person name="Yao Z."/>
            <person name="Ying F."/>
            <person name="Zhai J."/>
            <person name="Zhou L."/>
            <person name="Zuber A."/>
            <person name="Denarie J."/>
            <person name="Dixon R.A."/>
            <person name="May G.D."/>
            <person name="Schwartz D.C."/>
            <person name="Rogers J."/>
            <person name="Quetier F."/>
            <person name="Town C.D."/>
            <person name="Roe B.A."/>
        </authorList>
    </citation>
    <scope>NUCLEOTIDE SEQUENCE [LARGE SCALE GENOMIC DNA]</scope>
    <source>
        <strain evidence="6">A17</strain>
        <strain evidence="8 9">cv. Jemalong A17</strain>
    </source>
</reference>
<dbReference type="Pfam" id="PF03018">
    <property type="entry name" value="Dirigent"/>
    <property type="match status" value="1"/>
</dbReference>
<comment type="similarity">
    <text evidence="1 4">Belongs to the plant dirigent protein family.</text>
</comment>
<keyword evidence="4" id="KW-0052">Apoplast</keyword>
<dbReference type="PaxDb" id="3880-AES91976"/>
<evidence type="ECO:0000256" key="4">
    <source>
        <dbReference type="RuleBase" id="RU363099"/>
    </source>
</evidence>
<name>G7JNW9_MEDTR</name>
<evidence type="ECO:0000256" key="3">
    <source>
        <dbReference type="ARBA" id="ARBA00022525"/>
    </source>
</evidence>
<feature type="transmembrane region" description="Helical" evidence="5">
    <location>
        <begin position="6"/>
        <end position="27"/>
    </location>
</feature>
<evidence type="ECO:0000256" key="5">
    <source>
        <dbReference type="SAM" id="Phobius"/>
    </source>
</evidence>
<reference evidence="8" key="3">
    <citation type="submission" date="2015-04" db="UniProtKB">
        <authorList>
            <consortium name="EnsemblPlants"/>
        </authorList>
    </citation>
    <scope>IDENTIFICATION</scope>
    <source>
        <strain evidence="8">cv. Jemalong A17</strain>
    </source>
</reference>
<dbReference type="PANTHER" id="PTHR21495">
    <property type="entry name" value="NUCLEOPORIN-RELATED"/>
    <property type="match status" value="1"/>
</dbReference>
<keyword evidence="3 4" id="KW-0964">Secreted</keyword>
<dbReference type="Proteomes" id="UP000002051">
    <property type="component" value="Chromosome 4"/>
</dbReference>
<evidence type="ECO:0000256" key="2">
    <source>
        <dbReference type="ARBA" id="ARBA00011738"/>
    </source>
</evidence>
<evidence type="ECO:0000313" key="8">
    <source>
        <dbReference type="EnsemblPlants" id="AES91976"/>
    </source>
</evidence>
<organism evidence="6 9">
    <name type="scientific">Medicago truncatula</name>
    <name type="common">Barrel medic</name>
    <name type="synonym">Medicago tribuloides</name>
    <dbReference type="NCBI Taxonomy" id="3880"/>
    <lineage>
        <taxon>Eukaryota</taxon>
        <taxon>Viridiplantae</taxon>
        <taxon>Streptophyta</taxon>
        <taxon>Embryophyta</taxon>
        <taxon>Tracheophyta</taxon>
        <taxon>Spermatophyta</taxon>
        <taxon>Magnoliopsida</taxon>
        <taxon>eudicotyledons</taxon>
        <taxon>Gunneridae</taxon>
        <taxon>Pentapetalae</taxon>
        <taxon>rosids</taxon>
        <taxon>fabids</taxon>
        <taxon>Fabales</taxon>
        <taxon>Fabaceae</taxon>
        <taxon>Papilionoideae</taxon>
        <taxon>50 kb inversion clade</taxon>
        <taxon>NPAAA clade</taxon>
        <taxon>Hologalegina</taxon>
        <taxon>IRL clade</taxon>
        <taxon>Trifolieae</taxon>
        <taxon>Medicago</taxon>
    </lineage>
</organism>
<evidence type="ECO:0000256" key="1">
    <source>
        <dbReference type="ARBA" id="ARBA00010746"/>
    </source>
</evidence>
<dbReference type="OMA" id="PMMASLE"/>
<reference evidence="6 9" key="2">
    <citation type="journal article" date="2014" name="BMC Genomics">
        <title>An improved genome release (version Mt4.0) for the model legume Medicago truncatula.</title>
        <authorList>
            <person name="Tang H."/>
            <person name="Krishnakumar V."/>
            <person name="Bidwell S."/>
            <person name="Rosen B."/>
            <person name="Chan A."/>
            <person name="Zhou S."/>
            <person name="Gentzbittel L."/>
            <person name="Childs K.L."/>
            <person name="Yandell M."/>
            <person name="Gundlach H."/>
            <person name="Mayer K.F."/>
            <person name="Schwartz D.C."/>
            <person name="Town C.D."/>
        </authorList>
    </citation>
    <scope>GENOME REANNOTATION</scope>
    <source>
        <strain evidence="8 9">cv. Jemalong A17</strain>
    </source>
</reference>
<comment type="function">
    <text evidence="4">Dirigent proteins impart stereoselectivity on the phenoxy radical-coupling reaction, yielding optically active lignans from two molecules of coniferyl alcohol in the biosynthesis of lignans, flavonolignans, and alkaloids and thus plays a central role in plant secondary metabolism.</text>
</comment>
<protein>
    <recommendedName>
        <fullName evidence="4">Dirigent protein</fullName>
    </recommendedName>
</protein>
<sequence length="180" mass="20048">MVNPLNLTSSSFFFIFTLIILYVAYTFQKLEPNQTNMLFYIHDHFTGENTSAVTVAGINGPNFNIQHFGTVAIIDDPVTEGPAMDSTLLGSAQGVYVNSQLDSKAVYMVFSVIFTSGKYIGSTLEMQGYSLYTTKEREFGIVSGTGYFRFVKGYAVMETQSVDLATLRTTFKLNVTIKHY</sequence>
<dbReference type="STRING" id="3880.G7JNW9"/>
<dbReference type="EMBL" id="CM001220">
    <property type="protein sequence ID" value="AES91976.1"/>
    <property type="molecule type" value="Genomic_DNA"/>
</dbReference>
<dbReference type="HOGENOM" id="CLU_087111_2_0_1"/>
<dbReference type="Proteomes" id="UP000265566">
    <property type="component" value="Chromosome 4"/>
</dbReference>
<dbReference type="OrthoDB" id="1928589at2759"/>
<dbReference type="InterPro" id="IPR004265">
    <property type="entry name" value="Dirigent"/>
</dbReference>
<dbReference type="GO" id="GO:0048046">
    <property type="term" value="C:apoplast"/>
    <property type="evidence" value="ECO:0007669"/>
    <property type="project" value="UniProtKB-SubCell"/>
</dbReference>
<dbReference type="eggNOG" id="ENOG502QRR3">
    <property type="taxonomic scope" value="Eukaryota"/>
</dbReference>
<evidence type="ECO:0000313" key="9">
    <source>
        <dbReference type="Proteomes" id="UP000002051"/>
    </source>
</evidence>
<keyword evidence="5" id="KW-1133">Transmembrane helix</keyword>
<evidence type="ECO:0000313" key="6">
    <source>
        <dbReference type="EMBL" id="AES91976.1"/>
    </source>
</evidence>
<keyword evidence="5" id="KW-0472">Membrane</keyword>
<keyword evidence="9" id="KW-1185">Reference proteome</keyword>
<dbReference type="Gene3D" id="2.40.480.10">
    <property type="entry name" value="Allene oxide cyclase-like"/>
    <property type="match status" value="1"/>
</dbReference>
<evidence type="ECO:0000313" key="7">
    <source>
        <dbReference type="EMBL" id="RHN64370.1"/>
    </source>
</evidence>
<dbReference type="EnsemblPlants" id="AES91976">
    <property type="protein sequence ID" value="AES91976"/>
    <property type="gene ID" value="MTR_4g122130"/>
</dbReference>
<dbReference type="Gramene" id="rna27182">
    <property type="protein sequence ID" value="RHN64370.1"/>
    <property type="gene ID" value="gene27182"/>
</dbReference>
<reference evidence="7" key="4">
    <citation type="journal article" date="2018" name="Nat. Plants">
        <title>Whole-genome landscape of Medicago truncatula symbiotic genes.</title>
        <authorList>
            <person name="Pecrix Y."/>
            <person name="Gamas P."/>
            <person name="Carrere S."/>
        </authorList>
    </citation>
    <scope>NUCLEOTIDE SEQUENCE</scope>
    <source>
        <tissue evidence="7">Leaves</tissue>
    </source>
</reference>
<keyword evidence="5" id="KW-0812">Transmembrane</keyword>
<proteinExistence type="inferred from homology"/>
<dbReference type="KEGG" id="mtr:11409049"/>
<dbReference type="GO" id="GO:0009699">
    <property type="term" value="P:phenylpropanoid biosynthetic process"/>
    <property type="evidence" value="ECO:0007669"/>
    <property type="project" value="UniProtKB-ARBA"/>
</dbReference>